<dbReference type="GO" id="GO:0015288">
    <property type="term" value="F:porin activity"/>
    <property type="evidence" value="ECO:0007669"/>
    <property type="project" value="TreeGrafter"/>
</dbReference>
<dbReference type="GO" id="GO:0015562">
    <property type="term" value="F:efflux transmembrane transporter activity"/>
    <property type="evidence" value="ECO:0007669"/>
    <property type="project" value="InterPro"/>
</dbReference>
<keyword evidence="4" id="KW-0472">Membrane</keyword>
<comment type="caution">
    <text evidence="6">The sequence shown here is derived from an EMBL/GenBank/DDBJ whole genome shotgun (WGS) entry which is preliminary data.</text>
</comment>
<sequence length="207" mass="22148">MSRIGALTRQLAADRKAIDAYRKEYELGQRSLIDLLNAENQYFNAAVSLTSARGVIVFADYQLLAAMGTLLDYLKAPPPVEAAPLDQVAFGPFPTKIAPFIWNLSTGSNPLNVTGTPSAIPYTPAAGAIVNSGDRWQVWSPTPTIQNGHNPAWLEQSRSPKPVDLRSSNQTAGNGSALSFAAAEFTETSSSVPAWFDAAVRGVKTNP</sequence>
<dbReference type="PANTHER" id="PTHR30026">
    <property type="entry name" value="OUTER MEMBRANE PROTEIN TOLC"/>
    <property type="match status" value="1"/>
</dbReference>
<evidence type="ECO:0000256" key="1">
    <source>
        <dbReference type="ARBA" id="ARBA00004442"/>
    </source>
</evidence>
<evidence type="ECO:0000256" key="4">
    <source>
        <dbReference type="ARBA" id="ARBA00023136"/>
    </source>
</evidence>
<proteinExistence type="predicted"/>
<dbReference type="Proteomes" id="UP000035762">
    <property type="component" value="Unassembled WGS sequence"/>
</dbReference>
<accession>A0A090MR70</accession>
<dbReference type="PANTHER" id="PTHR30026:SF22">
    <property type="entry name" value="OUTER MEMBRANE EFFLUX PROTEIN"/>
    <property type="match status" value="1"/>
</dbReference>
<protein>
    <submittedName>
        <fullName evidence="6">Type I secretion outer membrane protein, TolC family</fullName>
    </submittedName>
</protein>
<keyword evidence="5" id="KW-0998">Cell outer membrane</keyword>
<organism evidence="6 7">
    <name type="scientific">Afipia felis</name>
    <name type="common">Cat scratch disease bacillus</name>
    <dbReference type="NCBI Taxonomy" id="1035"/>
    <lineage>
        <taxon>Bacteria</taxon>
        <taxon>Pseudomonadati</taxon>
        <taxon>Pseudomonadota</taxon>
        <taxon>Alphaproteobacteria</taxon>
        <taxon>Hyphomicrobiales</taxon>
        <taxon>Nitrobacteraceae</taxon>
        <taxon>Afipia</taxon>
    </lineage>
</organism>
<name>A0A090MR70_AFIFE</name>
<dbReference type="AlphaFoldDB" id="A0A090MR70"/>
<dbReference type="EMBL" id="CCAZ020000001">
    <property type="protein sequence ID" value="CEG08139.1"/>
    <property type="molecule type" value="Genomic_DNA"/>
</dbReference>
<keyword evidence="3" id="KW-0812">Transmembrane</keyword>
<evidence type="ECO:0000256" key="5">
    <source>
        <dbReference type="ARBA" id="ARBA00023237"/>
    </source>
</evidence>
<gene>
    <name evidence="6" type="ORF">BN961_01551</name>
</gene>
<keyword evidence="2" id="KW-1134">Transmembrane beta strand</keyword>
<dbReference type="STRING" id="1035.BN961_01551"/>
<comment type="subcellular location">
    <subcellularLocation>
        <location evidence="1">Cell outer membrane</location>
    </subcellularLocation>
</comment>
<evidence type="ECO:0000256" key="3">
    <source>
        <dbReference type="ARBA" id="ARBA00022692"/>
    </source>
</evidence>
<dbReference type="SUPFAM" id="SSF56954">
    <property type="entry name" value="Outer membrane efflux proteins (OEP)"/>
    <property type="match status" value="1"/>
</dbReference>
<dbReference type="GO" id="GO:1990281">
    <property type="term" value="C:efflux pump complex"/>
    <property type="evidence" value="ECO:0007669"/>
    <property type="project" value="TreeGrafter"/>
</dbReference>
<dbReference type="GO" id="GO:0009279">
    <property type="term" value="C:cell outer membrane"/>
    <property type="evidence" value="ECO:0007669"/>
    <property type="project" value="UniProtKB-SubCell"/>
</dbReference>
<dbReference type="Gene3D" id="1.20.1600.10">
    <property type="entry name" value="Outer membrane efflux proteins (OEP)"/>
    <property type="match status" value="1"/>
</dbReference>
<evidence type="ECO:0000256" key="2">
    <source>
        <dbReference type="ARBA" id="ARBA00022452"/>
    </source>
</evidence>
<evidence type="ECO:0000313" key="7">
    <source>
        <dbReference type="Proteomes" id="UP000035762"/>
    </source>
</evidence>
<evidence type="ECO:0000313" key="6">
    <source>
        <dbReference type="EMBL" id="CEG08139.1"/>
    </source>
</evidence>
<keyword evidence="7" id="KW-1185">Reference proteome</keyword>
<dbReference type="InterPro" id="IPR051906">
    <property type="entry name" value="TolC-like"/>
</dbReference>
<reference evidence="6 7" key="1">
    <citation type="journal article" date="2014" name="Genome Announc.">
        <title>Genome Sequence of Afipia felis Strain 76713, Isolated in Hospital Water Using an Amoeba Co-Culture Procedure.</title>
        <authorList>
            <person name="Benamar S."/>
            <person name="La Scola B."/>
            <person name="Croce O."/>
        </authorList>
    </citation>
    <scope>NUCLEOTIDE SEQUENCE [LARGE SCALE GENOMIC DNA]</scope>
    <source>
        <strain evidence="6 7">76713</strain>
    </source>
</reference>